<dbReference type="SUPFAM" id="SSF74853">
    <property type="entry name" value="Lamin A/C globular tail domain"/>
    <property type="match status" value="1"/>
</dbReference>
<keyword evidence="4" id="KW-1185">Reference proteome</keyword>
<evidence type="ECO:0000313" key="4">
    <source>
        <dbReference type="Proteomes" id="UP001595997"/>
    </source>
</evidence>
<organism evidence="3 4">
    <name type="scientific">Streptomyces ovatisporus</name>
    <dbReference type="NCBI Taxonomy" id="1128682"/>
    <lineage>
        <taxon>Bacteria</taxon>
        <taxon>Bacillati</taxon>
        <taxon>Actinomycetota</taxon>
        <taxon>Actinomycetes</taxon>
        <taxon>Kitasatosporales</taxon>
        <taxon>Streptomycetaceae</taxon>
        <taxon>Streptomyces</taxon>
    </lineage>
</organism>
<name>A0ABV9A3V4_9ACTN</name>
<reference evidence="4" key="1">
    <citation type="journal article" date="2019" name="Int. J. Syst. Evol. Microbiol.">
        <title>The Global Catalogue of Microorganisms (GCM) 10K type strain sequencing project: providing services to taxonomists for standard genome sequencing and annotation.</title>
        <authorList>
            <consortium name="The Broad Institute Genomics Platform"/>
            <consortium name="The Broad Institute Genome Sequencing Center for Infectious Disease"/>
            <person name="Wu L."/>
            <person name="Ma J."/>
        </authorList>
    </citation>
    <scope>NUCLEOTIDE SEQUENCE [LARGE SCALE GENOMIC DNA]</scope>
    <source>
        <strain evidence="4">CGMCC 4.7357</strain>
    </source>
</reference>
<accession>A0ABV9A3V4</accession>
<feature type="signal peptide" evidence="1">
    <location>
        <begin position="1"/>
        <end position="29"/>
    </location>
</feature>
<dbReference type="InterPro" id="IPR036415">
    <property type="entry name" value="Lamin_tail_dom_sf"/>
</dbReference>
<gene>
    <name evidence="3" type="ORF">ACFPA8_10560</name>
</gene>
<dbReference type="EMBL" id="JBHSFH010000005">
    <property type="protein sequence ID" value="MFC4494573.1"/>
    <property type="molecule type" value="Genomic_DNA"/>
</dbReference>
<keyword evidence="1" id="KW-0732">Signal</keyword>
<protein>
    <submittedName>
        <fullName evidence="3">Lamin tail domain-containing protein</fullName>
    </submittedName>
</protein>
<evidence type="ECO:0000259" key="2">
    <source>
        <dbReference type="PROSITE" id="PS51841"/>
    </source>
</evidence>
<comment type="caution">
    <text evidence="3">The sequence shown here is derived from an EMBL/GenBank/DDBJ whole genome shotgun (WGS) entry which is preliminary data.</text>
</comment>
<dbReference type="Proteomes" id="UP001595997">
    <property type="component" value="Unassembled WGS sequence"/>
</dbReference>
<dbReference type="Gene3D" id="2.60.40.1260">
    <property type="entry name" value="Lamin Tail domain"/>
    <property type="match status" value="1"/>
</dbReference>
<feature type="chain" id="PRO_5046045546" evidence="1">
    <location>
        <begin position="30"/>
        <end position="153"/>
    </location>
</feature>
<dbReference type="InterPro" id="IPR001322">
    <property type="entry name" value="Lamin_tail_dom"/>
</dbReference>
<feature type="domain" description="LTD" evidence="2">
    <location>
        <begin position="26"/>
        <end position="149"/>
    </location>
</feature>
<evidence type="ECO:0000256" key="1">
    <source>
        <dbReference type="SAM" id="SignalP"/>
    </source>
</evidence>
<dbReference type="RefSeq" id="WP_386445821.1">
    <property type="nucleotide sequence ID" value="NZ_JBHSFH010000005.1"/>
</dbReference>
<dbReference type="PROSITE" id="PS51841">
    <property type="entry name" value="LTD"/>
    <property type="match status" value="1"/>
</dbReference>
<sequence length="153" mass="17555">MSASRPLRFAATLLASGALLGAAALPATAADVPHPPRSGVMIGQVQYDSPGWDTRSNRSLNAEWVEVRNTGRKPVQLNGWTLTDRDGNRYRFHHVWLRGHDSVRVHTGIGRDNRHHVYQDRRSYVWDNRDAATLRDHRGRWIDTKSWGHHHRR</sequence>
<proteinExistence type="predicted"/>
<dbReference type="Pfam" id="PF00932">
    <property type="entry name" value="LTD"/>
    <property type="match status" value="1"/>
</dbReference>
<evidence type="ECO:0000313" key="3">
    <source>
        <dbReference type="EMBL" id="MFC4494573.1"/>
    </source>
</evidence>